<comment type="caution">
    <text evidence="1">The sequence shown here is derived from an EMBL/GenBank/DDBJ whole genome shotgun (WGS) entry which is preliminary data.</text>
</comment>
<dbReference type="Proteomes" id="UP000299102">
    <property type="component" value="Unassembled WGS sequence"/>
</dbReference>
<gene>
    <name evidence="1" type="ORF">EVAR_98075_1</name>
</gene>
<accession>A0A4C1WCT2</accession>
<dbReference type="AlphaFoldDB" id="A0A4C1WCT2"/>
<evidence type="ECO:0000313" key="2">
    <source>
        <dbReference type="Proteomes" id="UP000299102"/>
    </source>
</evidence>
<dbReference type="EMBL" id="BGZK01000532">
    <property type="protein sequence ID" value="GBP48891.1"/>
    <property type="molecule type" value="Genomic_DNA"/>
</dbReference>
<reference evidence="1 2" key="1">
    <citation type="journal article" date="2019" name="Commun. Biol.">
        <title>The bagworm genome reveals a unique fibroin gene that provides high tensile strength.</title>
        <authorList>
            <person name="Kono N."/>
            <person name="Nakamura H."/>
            <person name="Ohtoshi R."/>
            <person name="Tomita M."/>
            <person name="Numata K."/>
            <person name="Arakawa K."/>
        </authorList>
    </citation>
    <scope>NUCLEOTIDE SEQUENCE [LARGE SCALE GENOMIC DNA]</scope>
</reference>
<keyword evidence="2" id="KW-1185">Reference proteome</keyword>
<organism evidence="1 2">
    <name type="scientific">Eumeta variegata</name>
    <name type="common">Bagworm moth</name>
    <name type="synonym">Eumeta japonica</name>
    <dbReference type="NCBI Taxonomy" id="151549"/>
    <lineage>
        <taxon>Eukaryota</taxon>
        <taxon>Metazoa</taxon>
        <taxon>Ecdysozoa</taxon>
        <taxon>Arthropoda</taxon>
        <taxon>Hexapoda</taxon>
        <taxon>Insecta</taxon>
        <taxon>Pterygota</taxon>
        <taxon>Neoptera</taxon>
        <taxon>Endopterygota</taxon>
        <taxon>Lepidoptera</taxon>
        <taxon>Glossata</taxon>
        <taxon>Ditrysia</taxon>
        <taxon>Tineoidea</taxon>
        <taxon>Psychidae</taxon>
        <taxon>Oiketicinae</taxon>
        <taxon>Eumeta</taxon>
    </lineage>
</organism>
<evidence type="ECO:0000313" key="1">
    <source>
        <dbReference type="EMBL" id="GBP48891.1"/>
    </source>
</evidence>
<name>A0A4C1WCT2_EUMVA</name>
<protein>
    <submittedName>
        <fullName evidence="1">Uncharacterized protein</fullName>
    </submittedName>
</protein>
<proteinExistence type="predicted"/>
<sequence length="227" mass="24866">MPSPAGQGREGPGSLVAEAYPYTIPLLKTRFRPLFYPSGHKMNSPFISTDHAVNNDPELGPTLDSDPGLDLRTHKVTFEFTILVIGSRILARKPPATAARTTDGLTCSPRHGASPQRPLEILANVDAVLRRYIMCVNKNAYKEKECEENLWANGNVIWLGVPKHENNREPTFRAGAGTPGRGRGGGDGFTSSVMQRKSEKITNLTLPTAAWRRSDCHLGLKPGRARL</sequence>